<dbReference type="EMBL" id="HBFQ01018818">
    <property type="protein sequence ID" value="CAD8838832.1"/>
    <property type="molecule type" value="Transcribed_RNA"/>
</dbReference>
<keyword evidence="1" id="KW-0812">Transmembrane</keyword>
<evidence type="ECO:0000256" key="1">
    <source>
        <dbReference type="SAM" id="Phobius"/>
    </source>
</evidence>
<sequence>MTFGMQIAAMVCIKVYVTPAHLHHIRDAYDKYEFIMHGSVESHTYLTIHGERRGFAEYFEPSLIAKLDDDELAEMCNIPFSQIGFFALVLFIWNITCFSKMKLVIDSFVSLIISTPTVSSMRETLQDTVDEARPRKIITGLTARVKIALSVLVFFPWLITTLFMLWLGCRWLTATNDFGELVLNAVALEFILQLKELVYQATVSERNQRDLSNTLMTASWKNQVGYITFLIGIWPGVIALLWIYLYIVHFQSVLVDYKWDIHDACTPYHAALLGRLPPGGVR</sequence>
<organism evidence="2">
    <name type="scientific">Noctiluca scintillans</name>
    <name type="common">Sea sparkle</name>
    <name type="synonym">Red tide dinoflagellate</name>
    <dbReference type="NCBI Taxonomy" id="2966"/>
    <lineage>
        <taxon>Eukaryota</taxon>
        <taxon>Sar</taxon>
        <taxon>Alveolata</taxon>
        <taxon>Dinophyceae</taxon>
        <taxon>Noctilucales</taxon>
        <taxon>Noctilucaceae</taxon>
        <taxon>Noctiluca</taxon>
    </lineage>
</organism>
<feature type="transmembrane region" description="Helical" evidence="1">
    <location>
        <begin position="78"/>
        <end position="98"/>
    </location>
</feature>
<reference evidence="2" key="1">
    <citation type="submission" date="2021-01" db="EMBL/GenBank/DDBJ databases">
        <authorList>
            <person name="Corre E."/>
            <person name="Pelletier E."/>
            <person name="Niang G."/>
            <person name="Scheremetjew M."/>
            <person name="Finn R."/>
            <person name="Kale V."/>
            <person name="Holt S."/>
            <person name="Cochrane G."/>
            <person name="Meng A."/>
            <person name="Brown T."/>
            <person name="Cohen L."/>
        </authorList>
    </citation>
    <scope>NUCLEOTIDE SEQUENCE</scope>
</reference>
<evidence type="ECO:0000313" key="2">
    <source>
        <dbReference type="EMBL" id="CAD8838832.1"/>
    </source>
</evidence>
<gene>
    <name evidence="2" type="ORF">NSCI0253_LOCUS13180</name>
</gene>
<keyword evidence="1" id="KW-1133">Transmembrane helix</keyword>
<dbReference type="AlphaFoldDB" id="A0A7S1F2J9"/>
<feature type="transmembrane region" description="Helical" evidence="1">
    <location>
        <begin position="224"/>
        <end position="248"/>
    </location>
</feature>
<accession>A0A7S1F2J9</accession>
<proteinExistence type="predicted"/>
<name>A0A7S1F2J9_NOCSC</name>
<protein>
    <submittedName>
        <fullName evidence="2">Uncharacterized protein</fullName>
    </submittedName>
</protein>
<keyword evidence="1" id="KW-0472">Membrane</keyword>
<feature type="transmembrane region" description="Helical" evidence="1">
    <location>
        <begin position="145"/>
        <end position="167"/>
    </location>
</feature>